<dbReference type="Gene3D" id="3.30.830.10">
    <property type="entry name" value="Metalloenzyme, LuxS/M16 peptidase-like"/>
    <property type="match status" value="2"/>
</dbReference>
<evidence type="ECO:0000259" key="1">
    <source>
        <dbReference type="Pfam" id="PF00675"/>
    </source>
</evidence>
<dbReference type="InterPro" id="IPR011765">
    <property type="entry name" value="Pept_M16_N"/>
</dbReference>
<dbReference type="SUPFAM" id="SSF63411">
    <property type="entry name" value="LuxS/MPP-like metallohydrolase"/>
    <property type="match status" value="2"/>
</dbReference>
<dbReference type="Proteomes" id="UP000198636">
    <property type="component" value="Unassembled WGS sequence"/>
</dbReference>
<dbReference type="STRING" id="1120976.SAMN03080606_00406"/>
<dbReference type="Pfam" id="PF05193">
    <property type="entry name" value="Peptidase_M16_C"/>
    <property type="match status" value="1"/>
</dbReference>
<proteinExistence type="predicted"/>
<dbReference type="OrthoDB" id="9811314at2"/>
<dbReference type="RefSeq" id="WP_091539392.1">
    <property type="nucleotide sequence ID" value="NZ_FMUS01000002.1"/>
</dbReference>
<dbReference type="InterPro" id="IPR050361">
    <property type="entry name" value="MPP/UQCRC_Complex"/>
</dbReference>
<evidence type="ECO:0000259" key="2">
    <source>
        <dbReference type="Pfam" id="PF05193"/>
    </source>
</evidence>
<sequence>MTYSEIKGDVVKESIFTKKLSNGLEVFFMPKEGYTKQYAIFATKFGSNDLKFKKLHDKDIAEVPEGIAHFLEHKLFEEPEGNAFDRFAPLGANVNAYTNFNITAYYFTSTDYFYENLKNLIEFVQAPYFTDENVEKEKGIITQEIKMYQDNPQWRVFFNFLKGMYHNHPVRIDIAGTVESINKTTKEDLYTCFNTFYDPSNMILLVAGDLIKEEVFNKVEELFQKQDIKEPFSIIRYYPDEPIHVNKEIIEEKLSVSMPMFYLGYKKIPKNSEERHINLLKEEATVRILLDMVFDKGTDLYQKLYNEGLIDRSFQVDYVCEPDYGHSIISGDSKDPKMVKKIIDEWLVILKNRGLDEADFARVQRKQIGENISYYNSMEYIGNSFIGYRFKNLNFLEYIDMLKSVSFEDVEEELKNHFNEERQVLSIISPVN</sequence>
<evidence type="ECO:0000313" key="3">
    <source>
        <dbReference type="EMBL" id="SCX89098.1"/>
    </source>
</evidence>
<keyword evidence="4" id="KW-1185">Reference proteome</keyword>
<organism evidence="3 4">
    <name type="scientific">Alkaliphilus peptidifermentans DSM 18978</name>
    <dbReference type="NCBI Taxonomy" id="1120976"/>
    <lineage>
        <taxon>Bacteria</taxon>
        <taxon>Bacillati</taxon>
        <taxon>Bacillota</taxon>
        <taxon>Clostridia</taxon>
        <taxon>Peptostreptococcales</taxon>
        <taxon>Natronincolaceae</taxon>
        <taxon>Alkaliphilus</taxon>
    </lineage>
</organism>
<dbReference type="InterPro" id="IPR011249">
    <property type="entry name" value="Metalloenz_LuxS/M16"/>
</dbReference>
<name>A0A1G5BGA0_9FIRM</name>
<feature type="domain" description="Peptidase M16 C-terminal" evidence="2">
    <location>
        <begin position="185"/>
        <end position="365"/>
    </location>
</feature>
<protein>
    <submittedName>
        <fullName evidence="3">Predicted Zn-dependent peptidase</fullName>
    </submittedName>
</protein>
<dbReference type="GO" id="GO:0046872">
    <property type="term" value="F:metal ion binding"/>
    <property type="evidence" value="ECO:0007669"/>
    <property type="project" value="InterPro"/>
</dbReference>
<dbReference type="Pfam" id="PF00675">
    <property type="entry name" value="Peptidase_M16"/>
    <property type="match status" value="1"/>
</dbReference>
<dbReference type="EMBL" id="FMUS01000002">
    <property type="protein sequence ID" value="SCX89098.1"/>
    <property type="molecule type" value="Genomic_DNA"/>
</dbReference>
<gene>
    <name evidence="3" type="ORF">SAMN03080606_00406</name>
</gene>
<evidence type="ECO:0000313" key="4">
    <source>
        <dbReference type="Proteomes" id="UP000198636"/>
    </source>
</evidence>
<dbReference type="AlphaFoldDB" id="A0A1G5BGA0"/>
<dbReference type="NCBIfam" id="NF047421">
    <property type="entry name" value="YfmH_fam"/>
    <property type="match status" value="1"/>
</dbReference>
<reference evidence="3 4" key="1">
    <citation type="submission" date="2016-10" db="EMBL/GenBank/DDBJ databases">
        <authorList>
            <person name="de Groot N.N."/>
        </authorList>
    </citation>
    <scope>NUCLEOTIDE SEQUENCE [LARGE SCALE GENOMIC DNA]</scope>
    <source>
        <strain evidence="3 4">DSM 18978</strain>
    </source>
</reference>
<dbReference type="InterPro" id="IPR007863">
    <property type="entry name" value="Peptidase_M16_C"/>
</dbReference>
<dbReference type="PANTHER" id="PTHR11851">
    <property type="entry name" value="METALLOPROTEASE"/>
    <property type="match status" value="1"/>
</dbReference>
<feature type="domain" description="Peptidase M16 N-terminal" evidence="1">
    <location>
        <begin position="65"/>
        <end position="177"/>
    </location>
</feature>
<accession>A0A1G5BGA0</accession>
<dbReference type="PANTHER" id="PTHR11851:SF134">
    <property type="entry name" value="ZINC-DEPENDENT PROTEASE"/>
    <property type="match status" value="1"/>
</dbReference>